<dbReference type="Pfam" id="PF05509">
    <property type="entry name" value="TraY"/>
    <property type="match status" value="1"/>
</dbReference>
<dbReference type="EMBL" id="FQUE01000015">
    <property type="protein sequence ID" value="SHF83736.1"/>
    <property type="molecule type" value="Genomic_DNA"/>
</dbReference>
<dbReference type="GO" id="GO:0005737">
    <property type="term" value="C:cytoplasm"/>
    <property type="evidence" value="ECO:0007669"/>
    <property type="project" value="UniProtKB-SubCell"/>
</dbReference>
<comment type="subcellular location">
    <subcellularLocation>
        <location evidence="1">Cytoplasm</location>
    </subcellularLocation>
</comment>
<dbReference type="InterPro" id="IPR013321">
    <property type="entry name" value="Arc_rbn_hlx_hlx"/>
</dbReference>
<reference evidence="8" key="1">
    <citation type="submission" date="2016-11" db="EMBL/GenBank/DDBJ databases">
        <authorList>
            <person name="Varghese N."/>
            <person name="Submissions S."/>
        </authorList>
    </citation>
    <scope>NUCLEOTIDE SEQUENCE [LARGE SCALE GENOMIC DNA]</scope>
    <source>
        <strain evidence="8">DSM 29326</strain>
    </source>
</reference>
<keyword evidence="6" id="KW-0238">DNA-binding</keyword>
<evidence type="ECO:0000256" key="6">
    <source>
        <dbReference type="ARBA" id="ARBA00023125"/>
    </source>
</evidence>
<name>A0A1M5EX78_LOKAT</name>
<evidence type="ECO:0000313" key="8">
    <source>
        <dbReference type="Proteomes" id="UP000183987"/>
    </source>
</evidence>
<proteinExistence type="inferred from homology"/>
<dbReference type="InterPro" id="IPR010985">
    <property type="entry name" value="Ribbon_hlx_hlx"/>
</dbReference>
<organism evidence="7 8">
    <name type="scientific">Loktanella atrilutea</name>
    <dbReference type="NCBI Taxonomy" id="366533"/>
    <lineage>
        <taxon>Bacteria</taxon>
        <taxon>Pseudomonadati</taxon>
        <taxon>Pseudomonadota</taxon>
        <taxon>Alphaproteobacteria</taxon>
        <taxon>Rhodobacterales</taxon>
        <taxon>Roseobacteraceae</taxon>
        <taxon>Loktanella</taxon>
    </lineage>
</organism>
<comment type="similarity">
    <text evidence="2">Belongs to the TraY family.</text>
</comment>
<dbReference type="OrthoDB" id="9812023at2"/>
<dbReference type="Proteomes" id="UP000183987">
    <property type="component" value="Unassembled WGS sequence"/>
</dbReference>
<dbReference type="GO" id="GO:0006355">
    <property type="term" value="P:regulation of DNA-templated transcription"/>
    <property type="evidence" value="ECO:0007669"/>
    <property type="project" value="InterPro"/>
</dbReference>
<dbReference type="SUPFAM" id="SSF47598">
    <property type="entry name" value="Ribbon-helix-helix"/>
    <property type="match status" value="1"/>
</dbReference>
<dbReference type="Gene3D" id="1.10.1220.10">
    <property type="entry name" value="Met repressor-like"/>
    <property type="match status" value="1"/>
</dbReference>
<sequence>MTKQAAVRLPDETYARLKALSSRTGRTATYYIREAVEEHLDDLEDVYMAEQVIARVRSGQEPVHTLDDVERDLGLAD</sequence>
<dbReference type="GO" id="GO:0003677">
    <property type="term" value="F:DNA binding"/>
    <property type="evidence" value="ECO:0007669"/>
    <property type="project" value="UniProtKB-KW"/>
</dbReference>
<keyword evidence="4" id="KW-0963">Cytoplasm</keyword>
<accession>A0A1M5EX78</accession>
<gene>
    <name evidence="7" type="ORF">SAMN05444339_11537</name>
</gene>
<evidence type="ECO:0000256" key="5">
    <source>
        <dbReference type="ARBA" id="ARBA00022971"/>
    </source>
</evidence>
<dbReference type="InterPro" id="IPR008876">
    <property type="entry name" value="TraY"/>
</dbReference>
<dbReference type="AlphaFoldDB" id="A0A1M5EX78"/>
<dbReference type="RefSeq" id="WP_072858742.1">
    <property type="nucleotide sequence ID" value="NZ_FQUE01000015.1"/>
</dbReference>
<dbReference type="STRING" id="366533.SAMN05444339_11537"/>
<evidence type="ECO:0000256" key="3">
    <source>
        <dbReference type="ARBA" id="ARBA00020541"/>
    </source>
</evidence>
<protein>
    <recommendedName>
        <fullName evidence="3">Relaxosome protein TraY</fullName>
    </recommendedName>
</protein>
<keyword evidence="8" id="KW-1185">Reference proteome</keyword>
<evidence type="ECO:0000256" key="4">
    <source>
        <dbReference type="ARBA" id="ARBA00022490"/>
    </source>
</evidence>
<evidence type="ECO:0000256" key="2">
    <source>
        <dbReference type="ARBA" id="ARBA00007183"/>
    </source>
</evidence>
<evidence type="ECO:0000256" key="1">
    <source>
        <dbReference type="ARBA" id="ARBA00004496"/>
    </source>
</evidence>
<keyword evidence="5" id="KW-0184">Conjugation</keyword>
<evidence type="ECO:0000313" key="7">
    <source>
        <dbReference type="EMBL" id="SHF83736.1"/>
    </source>
</evidence>